<dbReference type="InterPro" id="IPR036770">
    <property type="entry name" value="Ankyrin_rpt-contain_sf"/>
</dbReference>
<dbReference type="InterPro" id="IPR027417">
    <property type="entry name" value="P-loop_NTPase"/>
</dbReference>
<protein>
    <submittedName>
        <fullName evidence="6">Uncharacterized protein</fullName>
    </submittedName>
</protein>
<dbReference type="Pfam" id="PF22939">
    <property type="entry name" value="WHD_GPIID"/>
    <property type="match status" value="1"/>
</dbReference>
<feature type="region of interest" description="Disordered" evidence="3">
    <location>
        <begin position="897"/>
        <end position="961"/>
    </location>
</feature>
<feature type="region of interest" description="Disordered" evidence="3">
    <location>
        <begin position="1365"/>
        <end position="1397"/>
    </location>
</feature>
<dbReference type="EMBL" id="LKCW01000013">
    <property type="protein sequence ID" value="KPM44913.1"/>
    <property type="molecule type" value="Genomic_DNA"/>
</dbReference>
<feature type="compositionally biased region" description="Acidic residues" evidence="3">
    <location>
        <begin position="935"/>
        <end position="945"/>
    </location>
</feature>
<name>A0A0P7BTW2_9HYPO</name>
<dbReference type="InterPro" id="IPR056884">
    <property type="entry name" value="NPHP3-like_N"/>
</dbReference>
<organism evidence="6 7">
    <name type="scientific">Neonectria ditissima</name>
    <dbReference type="NCBI Taxonomy" id="78410"/>
    <lineage>
        <taxon>Eukaryota</taxon>
        <taxon>Fungi</taxon>
        <taxon>Dikarya</taxon>
        <taxon>Ascomycota</taxon>
        <taxon>Pezizomycotina</taxon>
        <taxon>Sordariomycetes</taxon>
        <taxon>Hypocreomycetidae</taxon>
        <taxon>Hypocreales</taxon>
        <taxon>Nectriaceae</taxon>
        <taxon>Neonectria</taxon>
    </lineage>
</organism>
<feature type="repeat" description="ANK" evidence="2">
    <location>
        <begin position="767"/>
        <end position="799"/>
    </location>
</feature>
<dbReference type="PANTHER" id="PTHR10039">
    <property type="entry name" value="AMELOGENIN"/>
    <property type="match status" value="1"/>
</dbReference>
<dbReference type="PANTHER" id="PTHR10039:SF5">
    <property type="entry name" value="NACHT DOMAIN-CONTAINING PROTEIN"/>
    <property type="match status" value="1"/>
</dbReference>
<dbReference type="PROSITE" id="PS50088">
    <property type="entry name" value="ANK_REPEAT"/>
    <property type="match status" value="4"/>
</dbReference>
<accession>A0A0P7BTW2</accession>
<gene>
    <name evidence="6" type="ORF">AK830_g1632</name>
</gene>
<feature type="repeat" description="ANK" evidence="2">
    <location>
        <begin position="735"/>
        <end position="763"/>
    </location>
</feature>
<dbReference type="Pfam" id="PF24883">
    <property type="entry name" value="NPHP3_N"/>
    <property type="match status" value="1"/>
</dbReference>
<dbReference type="SUPFAM" id="SSF52540">
    <property type="entry name" value="P-loop containing nucleoside triphosphate hydrolases"/>
    <property type="match status" value="1"/>
</dbReference>
<feature type="repeat" description="ANK" evidence="2">
    <location>
        <begin position="801"/>
        <end position="833"/>
    </location>
</feature>
<dbReference type="SUPFAM" id="SSF48403">
    <property type="entry name" value="Ankyrin repeat"/>
    <property type="match status" value="1"/>
</dbReference>
<dbReference type="SMART" id="SM00248">
    <property type="entry name" value="ANK"/>
    <property type="match status" value="5"/>
</dbReference>
<proteinExistence type="predicted"/>
<evidence type="ECO:0000256" key="1">
    <source>
        <dbReference type="ARBA" id="ARBA00022737"/>
    </source>
</evidence>
<feature type="domain" description="GPI inositol-deacylase winged helix" evidence="4">
    <location>
        <begin position="444"/>
        <end position="559"/>
    </location>
</feature>
<feature type="domain" description="Nephrocystin 3-like N-terminal" evidence="5">
    <location>
        <begin position="168"/>
        <end position="339"/>
    </location>
</feature>
<keyword evidence="2" id="KW-0040">ANK repeat</keyword>
<evidence type="ECO:0000313" key="7">
    <source>
        <dbReference type="Proteomes" id="UP000050424"/>
    </source>
</evidence>
<dbReference type="STRING" id="78410.A0A0P7BTW2"/>
<dbReference type="Pfam" id="PF12796">
    <property type="entry name" value="Ank_2"/>
    <property type="match status" value="2"/>
</dbReference>
<dbReference type="InterPro" id="IPR054471">
    <property type="entry name" value="GPIID_WHD"/>
</dbReference>
<evidence type="ECO:0000256" key="3">
    <source>
        <dbReference type="SAM" id="MobiDB-lite"/>
    </source>
</evidence>
<evidence type="ECO:0000259" key="5">
    <source>
        <dbReference type="Pfam" id="PF24883"/>
    </source>
</evidence>
<keyword evidence="7" id="KW-1185">Reference proteome</keyword>
<evidence type="ECO:0000313" key="6">
    <source>
        <dbReference type="EMBL" id="KPM44913.1"/>
    </source>
</evidence>
<evidence type="ECO:0000256" key="2">
    <source>
        <dbReference type="PROSITE-ProRule" id="PRU00023"/>
    </source>
</evidence>
<feature type="compositionally biased region" description="Basic residues" evidence="3">
    <location>
        <begin position="921"/>
        <end position="931"/>
    </location>
</feature>
<dbReference type="InterPro" id="IPR002110">
    <property type="entry name" value="Ankyrin_rpt"/>
</dbReference>
<reference evidence="6 7" key="1">
    <citation type="submission" date="2015-09" db="EMBL/GenBank/DDBJ databases">
        <title>Draft genome of a European isolate of the apple canker pathogen Neonectria ditissima.</title>
        <authorList>
            <person name="Gomez-Cortecero A."/>
            <person name="Harrison R.J."/>
            <person name="Armitage A.D."/>
        </authorList>
    </citation>
    <scope>NUCLEOTIDE SEQUENCE [LARGE SCALE GENOMIC DNA]</scope>
    <source>
        <strain evidence="6 7">R09/05</strain>
    </source>
</reference>
<sequence length="1397" mass="155637">MADPLGLTLWAESASSADRGVDIVAVHGLRGFACWKHSTNEPSARDGRQPTFWLRDWLPADLPSARIFTYGYHLSTFRHDSSTIKAADELLDELKVLRAEKAEDMCHFTSDDDPSYLKILESLQNIMLGSVYKDQITVHSTFSPAEYEVLQSLVVEDMSTGIDDASQGTCNWILEHEDFKSWLQDKPSQILWVSGNPGSGKSTLMKHIIKHEAPESSVNSTLVAQFFFSQHGEIQSMGSLLRSLLYQILQSTSSSWTFEVFATLIEKRETLGSDRPWDDDLLAENLLRLIDKSTALGDSFSFYIDALDECNEPDRVIALVRRLNSLSPPRGIRTCLSSRHSPSFTPAREICMEDNNLDDIQRYLYEKLVFWKYSFPSALDLQSLIPAITNKAGGTFLWAALVVSTLLHDSSLEHLKSSPDPISWFPTNLDAAYERVLQRLWNSHGARRRRTAQGALTLVLCAIRPLSILELWNALEMIDDELDHQWTDWEQGQKVKLKEMPQEIETIPLDTTAQLMALCGGLLEVSSHPLKSSSGTISVSGLTVRFIHGTVREFLMGEGSPMIEEAYHERDRMADSHFRVARICLNHINGTATSWRFSVPSTKGSSSHFLGYAVAYGMQHLSLAAQLGVKPKPEDVFQSPPDRHGFIDDWVNYHNHYFANQNLFKPRKSKAAHVMSYFGIPWLGTGLWGASLADIKEQDHRGHTPLSFAAAMGHAVLCQTLIEYGADVNHRDHVYGQTPLILAASQGHRDVVEILLCRGSDSNDYISGVSPLWMAAGKGHLEVVQLLLETGASPGITNVHTGETVLSKATALGHIPIVNLLLEHGATVEKWDNHGWTPLHHAVRWSRKKTLELILGTLRQEQVNALMIALARVKSSWVNTVLRAIFLSLCFRQCGQSPPPPSEGSWNSKTPVVPGQDKKSTKPNRKRSRRKLNSESDEDDCDEEGGGGSEKRTRYSNPKGRRFACPYHRKNAMRYHDKSCNGIGFENIHRLKAHLKKIHSRVVDLQRCHICQTRFPHGKIVGHGPCVKREQPTDYEDGYDAVQLEKLTSKEMFPGRSSEEKCWYAIYRVLFPDWPKTKEIPSPYQEQQSRTVLPLKSFQELRETLTSADTIREIMNSSGSGQDERGLREFLEQLLGDWARGLGLYSTTESQDLCRGPEANSLTVPSLIPSTQLGSGIAPNAHSTATPPQLAPALLNAGGAHVQTASMELGAFQDSHQYLPIPEQSLFSRGNIHSYDGSLEVHSSAVASSDADSSFLQPTYDGSDMFTNNTPFSGSEPVAYRDQEWGAVNRSGNLSSLPQQMTASVPRLPTYVHTNNDPGHNPEAMFPSRYQDATSSYAGSGVLDGSGQQQWPTPMVFRQNDIPQFAESIPGGDRGKQDYTTDPYRPDKFGHGPASQA</sequence>
<keyword evidence="1" id="KW-0677">Repeat</keyword>
<dbReference type="Gene3D" id="3.40.50.300">
    <property type="entry name" value="P-loop containing nucleotide triphosphate hydrolases"/>
    <property type="match status" value="1"/>
</dbReference>
<feature type="compositionally biased region" description="Basic and acidic residues" evidence="3">
    <location>
        <begin position="1373"/>
        <end position="1390"/>
    </location>
</feature>
<dbReference type="Gene3D" id="1.25.40.20">
    <property type="entry name" value="Ankyrin repeat-containing domain"/>
    <property type="match status" value="2"/>
</dbReference>
<dbReference type="OrthoDB" id="539213at2759"/>
<dbReference type="PROSITE" id="PS50297">
    <property type="entry name" value="ANK_REP_REGION"/>
    <property type="match status" value="4"/>
</dbReference>
<comment type="caution">
    <text evidence="6">The sequence shown here is derived from an EMBL/GenBank/DDBJ whole genome shotgun (WGS) entry which is preliminary data.</text>
</comment>
<dbReference type="Proteomes" id="UP000050424">
    <property type="component" value="Unassembled WGS sequence"/>
</dbReference>
<feature type="repeat" description="ANK" evidence="2">
    <location>
        <begin position="701"/>
        <end position="733"/>
    </location>
</feature>
<dbReference type="PRINTS" id="PR01415">
    <property type="entry name" value="ANKYRIN"/>
</dbReference>
<evidence type="ECO:0000259" key="4">
    <source>
        <dbReference type="Pfam" id="PF22939"/>
    </source>
</evidence>